<comment type="caution">
    <text evidence="4">The sequence shown here is derived from an EMBL/GenBank/DDBJ whole genome shotgun (WGS) entry which is preliminary data.</text>
</comment>
<evidence type="ECO:0000313" key="4">
    <source>
        <dbReference type="EMBL" id="KAK3887953.1"/>
    </source>
</evidence>
<sequence length="223" mass="25131">MKLEGIGNPLGLRGHQHKETHWTPTSWRIEHHQHHSLKRTEKHPLPPSPPQSKKGREVPNYNNISNVTTNLMQTNQRDISNSASATASNEMPLRNTNVSRPICRFYKRGVCKYGISGRGCKFDHPKPCQRLIQHGPRGNQGCKSGQKCQKYHPMLCRGASASTKNAHTLTSMALNHNNLTNQHKINRCLGPQTMPKKLLQDISKNIAKMKLPVMETPSLGQLF</sequence>
<keyword evidence="1" id="KW-0863">Zinc-finger</keyword>
<evidence type="ECO:0000256" key="2">
    <source>
        <dbReference type="SAM" id="MobiDB-lite"/>
    </source>
</evidence>
<evidence type="ECO:0000259" key="3">
    <source>
        <dbReference type="PROSITE" id="PS50103"/>
    </source>
</evidence>
<dbReference type="AlphaFoldDB" id="A0AAE1G7F5"/>
<accession>A0AAE1G7F5</accession>
<dbReference type="EMBL" id="JAWQEG010000599">
    <property type="protein sequence ID" value="KAK3887953.1"/>
    <property type="molecule type" value="Genomic_DNA"/>
</dbReference>
<dbReference type="PROSITE" id="PS50103">
    <property type="entry name" value="ZF_C3H1"/>
    <property type="match status" value="1"/>
</dbReference>
<protein>
    <recommendedName>
        <fullName evidence="3">C3H1-type domain-containing protein</fullName>
    </recommendedName>
</protein>
<evidence type="ECO:0000256" key="1">
    <source>
        <dbReference type="PROSITE-ProRule" id="PRU00723"/>
    </source>
</evidence>
<dbReference type="InterPro" id="IPR000571">
    <property type="entry name" value="Znf_CCCH"/>
</dbReference>
<feature type="zinc finger region" description="C3H1-type" evidence="1">
    <location>
        <begin position="97"/>
        <end position="127"/>
    </location>
</feature>
<organism evidence="4 5">
    <name type="scientific">Petrolisthes cinctipes</name>
    <name type="common">Flat porcelain crab</name>
    <dbReference type="NCBI Taxonomy" id="88211"/>
    <lineage>
        <taxon>Eukaryota</taxon>
        <taxon>Metazoa</taxon>
        <taxon>Ecdysozoa</taxon>
        <taxon>Arthropoda</taxon>
        <taxon>Crustacea</taxon>
        <taxon>Multicrustacea</taxon>
        <taxon>Malacostraca</taxon>
        <taxon>Eumalacostraca</taxon>
        <taxon>Eucarida</taxon>
        <taxon>Decapoda</taxon>
        <taxon>Pleocyemata</taxon>
        <taxon>Anomura</taxon>
        <taxon>Galatheoidea</taxon>
        <taxon>Porcellanidae</taxon>
        <taxon>Petrolisthes</taxon>
    </lineage>
</organism>
<proteinExistence type="predicted"/>
<gene>
    <name evidence="4" type="ORF">Pcinc_007975</name>
</gene>
<evidence type="ECO:0000313" key="5">
    <source>
        <dbReference type="Proteomes" id="UP001286313"/>
    </source>
</evidence>
<name>A0AAE1G7F5_PETCI</name>
<keyword evidence="1" id="KW-0479">Metal-binding</keyword>
<reference evidence="4" key="1">
    <citation type="submission" date="2023-10" db="EMBL/GenBank/DDBJ databases">
        <title>Genome assemblies of two species of porcelain crab, Petrolisthes cinctipes and Petrolisthes manimaculis (Anomura: Porcellanidae).</title>
        <authorList>
            <person name="Angst P."/>
        </authorList>
    </citation>
    <scope>NUCLEOTIDE SEQUENCE</scope>
    <source>
        <strain evidence="4">PB745_01</strain>
        <tissue evidence="4">Gill</tissue>
    </source>
</reference>
<feature type="domain" description="C3H1-type" evidence="3">
    <location>
        <begin position="97"/>
        <end position="127"/>
    </location>
</feature>
<feature type="region of interest" description="Disordered" evidence="2">
    <location>
        <begin position="31"/>
        <end position="60"/>
    </location>
</feature>
<dbReference type="GO" id="GO:0008270">
    <property type="term" value="F:zinc ion binding"/>
    <property type="evidence" value="ECO:0007669"/>
    <property type="project" value="UniProtKB-KW"/>
</dbReference>
<keyword evidence="5" id="KW-1185">Reference proteome</keyword>
<keyword evidence="1" id="KW-0862">Zinc</keyword>
<dbReference type="Proteomes" id="UP001286313">
    <property type="component" value="Unassembled WGS sequence"/>
</dbReference>